<keyword evidence="1" id="KW-0479">Metal-binding</keyword>
<dbReference type="Pfam" id="PF00023">
    <property type="entry name" value="Ank"/>
    <property type="match status" value="1"/>
</dbReference>
<dbReference type="SUPFAM" id="SSF57850">
    <property type="entry name" value="RING/U-box"/>
    <property type="match status" value="1"/>
</dbReference>
<evidence type="ECO:0000313" key="6">
    <source>
        <dbReference type="EMBL" id="CAJ1387853.1"/>
    </source>
</evidence>
<evidence type="ECO:0000256" key="3">
    <source>
        <dbReference type="ARBA" id="ARBA00022833"/>
    </source>
</evidence>
<dbReference type="Proteomes" id="UP001178507">
    <property type="component" value="Unassembled WGS sequence"/>
</dbReference>
<evidence type="ECO:0000256" key="1">
    <source>
        <dbReference type="ARBA" id="ARBA00022723"/>
    </source>
</evidence>
<dbReference type="SUPFAM" id="SSF48403">
    <property type="entry name" value="Ankyrin repeat"/>
    <property type="match status" value="1"/>
</dbReference>
<dbReference type="SMART" id="SM00248">
    <property type="entry name" value="ANK"/>
    <property type="match status" value="3"/>
</dbReference>
<dbReference type="InterPro" id="IPR036770">
    <property type="entry name" value="Ankyrin_rpt-contain_sf"/>
</dbReference>
<sequence>MNPSLRSRQVIDALVLAPPRTARFVDARTDLTRRPPIRVRTGYPSNLDAEQLPRCNNDHLLEPWAMSRHKDWTCDGCENSDTAHQQRYRCEECDFDLCKDCYWRDGQADEDSSSEASVTRRKRPSGRRRFTVRGRAVNSARGRRKERKDSPGADAEAASSSLPPQGELDAYREAPETARNARPQEVEAELPLVQETTEQQPEPSEPRALPLHLAVAAGNLELVQHLLRHGAVPNEATFLELLKLPRSQRRAMQEALAPHLPSGKSVPLLASIIFGLGIEAPVAFDQVLGTAPFTALRQAEGSRAPELQNRYSLFLQKMLGTEWFEAARRESVTAELRELLARSKGELDTALCAELVKQGADMLSSGNEEESDAESDTAEHRSSSVYWCRTRSKSCAELLAQRSQCTSEMVEWIFQGEELSERQKQRLLSMAIWSNNLAMMRRMLQLLSKLHGSAWWALQHMTSTKGGEAEDALRRFCTSSPEAEVPLWAVIRLGRKRMKPDQVPEATQEMKRKVASATQKMHEQACQQLEAILAAEDASLVPLEVLSAIDMNPDAETRAVFKDMLGKVPEKISEMIKKRVRRATSGLLLWELRRAYVEKRDPDLALAARLLESGAQMRQRENLPEDMDDDAEVSFRFNVRFLQSSSDVETTPRSALDLLALNRFATPSSLSLAIKKAVEFKADPNHGVEKPLSLAVRARNTTAVRALLDAGASVDRQALSGLQLISEARCRREIEDRFLAAVTSGECPMKLKDASLWLLIQSGNVKAVKQRQRDMDEHVEAVCMVALRRCRDPAAKEELRRLLVERAGEAIVASAQAQAATLELVMELRESLLDEREPDQGLVQELVALGANTQARGLDLDNYDEGMESDDDETEEDSESDCYSDY</sequence>
<feature type="region of interest" description="Disordered" evidence="5">
    <location>
        <begin position="858"/>
        <end position="886"/>
    </location>
</feature>
<dbReference type="Gene3D" id="3.30.60.90">
    <property type="match status" value="1"/>
</dbReference>
<accession>A0AA36MVL6</accession>
<keyword evidence="3" id="KW-0862">Zinc</keyword>
<comment type="caution">
    <text evidence="6">The sequence shown here is derived from an EMBL/GenBank/DDBJ whole genome shotgun (WGS) entry which is preliminary data.</text>
</comment>
<dbReference type="AlphaFoldDB" id="A0AA36MVL6"/>
<feature type="compositionally biased region" description="Basic residues" evidence="5">
    <location>
        <begin position="119"/>
        <end position="132"/>
    </location>
</feature>
<evidence type="ECO:0000313" key="7">
    <source>
        <dbReference type="Proteomes" id="UP001178507"/>
    </source>
</evidence>
<organism evidence="6 7">
    <name type="scientific">Effrenium voratum</name>
    <dbReference type="NCBI Taxonomy" id="2562239"/>
    <lineage>
        <taxon>Eukaryota</taxon>
        <taxon>Sar</taxon>
        <taxon>Alveolata</taxon>
        <taxon>Dinophyceae</taxon>
        <taxon>Suessiales</taxon>
        <taxon>Symbiodiniaceae</taxon>
        <taxon>Effrenium</taxon>
    </lineage>
</organism>
<dbReference type="PROSITE" id="PS50297">
    <property type="entry name" value="ANK_REP_REGION"/>
    <property type="match status" value="1"/>
</dbReference>
<evidence type="ECO:0000256" key="2">
    <source>
        <dbReference type="ARBA" id="ARBA00022771"/>
    </source>
</evidence>
<feature type="repeat" description="ANK" evidence="4">
    <location>
        <begin position="206"/>
        <end position="238"/>
    </location>
</feature>
<proteinExistence type="predicted"/>
<dbReference type="EMBL" id="CAUJNA010001591">
    <property type="protein sequence ID" value="CAJ1387853.1"/>
    <property type="molecule type" value="Genomic_DNA"/>
</dbReference>
<protein>
    <submittedName>
        <fullName evidence="6">Uncharacterized protein</fullName>
    </submittedName>
</protein>
<gene>
    <name evidence="6" type="ORF">EVOR1521_LOCUS13843</name>
</gene>
<keyword evidence="2" id="KW-0863">Zinc-finger</keyword>
<keyword evidence="7" id="KW-1185">Reference proteome</keyword>
<dbReference type="PROSITE" id="PS50088">
    <property type="entry name" value="ANK_REPEAT"/>
    <property type="match status" value="1"/>
</dbReference>
<keyword evidence="4" id="KW-0040">ANK repeat</keyword>
<feature type="region of interest" description="Disordered" evidence="5">
    <location>
        <begin position="107"/>
        <end position="167"/>
    </location>
</feature>
<feature type="compositionally biased region" description="Acidic residues" evidence="5">
    <location>
        <begin position="861"/>
        <end position="886"/>
    </location>
</feature>
<evidence type="ECO:0000256" key="5">
    <source>
        <dbReference type="SAM" id="MobiDB-lite"/>
    </source>
</evidence>
<dbReference type="GO" id="GO:0008270">
    <property type="term" value="F:zinc ion binding"/>
    <property type="evidence" value="ECO:0007669"/>
    <property type="project" value="UniProtKB-KW"/>
</dbReference>
<dbReference type="InterPro" id="IPR043145">
    <property type="entry name" value="Znf_ZZ_sf"/>
</dbReference>
<dbReference type="InterPro" id="IPR002110">
    <property type="entry name" value="Ankyrin_rpt"/>
</dbReference>
<evidence type="ECO:0000256" key="4">
    <source>
        <dbReference type="PROSITE-ProRule" id="PRU00023"/>
    </source>
</evidence>
<name>A0AA36MVL6_9DINO</name>
<reference evidence="6" key="1">
    <citation type="submission" date="2023-08" db="EMBL/GenBank/DDBJ databases">
        <authorList>
            <person name="Chen Y."/>
            <person name="Shah S."/>
            <person name="Dougan E. K."/>
            <person name="Thang M."/>
            <person name="Chan C."/>
        </authorList>
    </citation>
    <scope>NUCLEOTIDE SEQUENCE</scope>
</reference>
<dbReference type="Gene3D" id="1.25.40.20">
    <property type="entry name" value="Ankyrin repeat-containing domain"/>
    <property type="match status" value="2"/>
</dbReference>